<dbReference type="RefSeq" id="WP_085018686.1">
    <property type="nucleotide sequence ID" value="NZ_BMHD01000001.1"/>
</dbReference>
<accession>A0A1X9LH60</accession>
<dbReference type="InterPro" id="IPR001173">
    <property type="entry name" value="Glyco_trans_2-like"/>
</dbReference>
<dbReference type="InterPro" id="IPR029044">
    <property type="entry name" value="Nucleotide-diphossugar_trans"/>
</dbReference>
<organism evidence="2 3">
    <name type="scientific">Cnuibacter physcomitrellae</name>
    <dbReference type="NCBI Taxonomy" id="1619308"/>
    <lineage>
        <taxon>Bacteria</taxon>
        <taxon>Bacillati</taxon>
        <taxon>Actinomycetota</taxon>
        <taxon>Actinomycetes</taxon>
        <taxon>Micrococcales</taxon>
        <taxon>Microbacteriaceae</taxon>
        <taxon>Cnuibacter</taxon>
    </lineage>
</organism>
<gene>
    <name evidence="2" type="ORF">B5808_04370</name>
</gene>
<reference evidence="2 3" key="1">
    <citation type="submission" date="2017-04" db="EMBL/GenBank/DDBJ databases">
        <authorList>
            <person name="Afonso C.L."/>
            <person name="Miller P.J."/>
            <person name="Scott M.A."/>
            <person name="Spackman E."/>
            <person name="Goraichik I."/>
            <person name="Dimitrov K.M."/>
            <person name="Suarez D.L."/>
            <person name="Swayne D.E."/>
        </authorList>
    </citation>
    <scope>NUCLEOTIDE SEQUENCE [LARGE SCALE GENOMIC DNA]</scope>
    <source>
        <strain evidence="3">XA(T)</strain>
    </source>
</reference>
<dbReference type="Pfam" id="PF00535">
    <property type="entry name" value="Glycos_transf_2"/>
    <property type="match status" value="1"/>
</dbReference>
<name>A0A1X9LH60_9MICO</name>
<dbReference type="InterPro" id="IPR050834">
    <property type="entry name" value="Glycosyltransf_2"/>
</dbReference>
<evidence type="ECO:0000313" key="3">
    <source>
        <dbReference type="Proteomes" id="UP000192775"/>
    </source>
</evidence>
<dbReference type="Gene3D" id="3.90.550.10">
    <property type="entry name" value="Spore Coat Polysaccharide Biosynthesis Protein SpsA, Chain A"/>
    <property type="match status" value="1"/>
</dbReference>
<dbReference type="EMBL" id="CP020715">
    <property type="protein sequence ID" value="ARJ04545.1"/>
    <property type="molecule type" value="Genomic_DNA"/>
</dbReference>
<dbReference type="SUPFAM" id="SSF53448">
    <property type="entry name" value="Nucleotide-diphospho-sugar transferases"/>
    <property type="match status" value="1"/>
</dbReference>
<feature type="domain" description="Glycosyltransferase 2-like" evidence="1">
    <location>
        <begin position="6"/>
        <end position="119"/>
    </location>
</feature>
<sequence>MGVTITVVIPCRDDAPYLASALDALARQTRPADEIVVVDNGSSDDTAEVARAHGARVVEEPVQGILRATAAGFDAATGDVLARIDADSIPPVDWLARVAAAFDGPEAPTALTGPGRFYEISRAGAWAGEHLYLGGYRFWLTLFLGHAPLFGSNLALTRDAWLRIRDTVHRDERRVHDDLDIAYHLTPDMTVRYDRTLVMPISGRPFHTASGLGRRLGWGFRTMAVNAPGQWPWQRWSHRRRARRRS</sequence>
<evidence type="ECO:0000259" key="1">
    <source>
        <dbReference type="Pfam" id="PF00535"/>
    </source>
</evidence>
<proteinExistence type="predicted"/>
<dbReference type="AlphaFoldDB" id="A0A1X9LH60"/>
<dbReference type="KEGG" id="cphy:B5808_04370"/>
<evidence type="ECO:0000313" key="2">
    <source>
        <dbReference type="EMBL" id="ARJ04545.1"/>
    </source>
</evidence>
<dbReference type="CDD" id="cd00761">
    <property type="entry name" value="Glyco_tranf_GTA_type"/>
    <property type="match status" value="1"/>
</dbReference>
<protein>
    <recommendedName>
        <fullName evidence="1">Glycosyltransferase 2-like domain-containing protein</fullName>
    </recommendedName>
</protein>
<dbReference type="STRING" id="1619308.B5808_04370"/>
<dbReference type="PANTHER" id="PTHR43685">
    <property type="entry name" value="GLYCOSYLTRANSFERASE"/>
    <property type="match status" value="1"/>
</dbReference>
<dbReference type="PANTHER" id="PTHR43685:SF14">
    <property type="entry name" value="GLYCOSYLTRANSFERASE 2-LIKE DOMAIN-CONTAINING PROTEIN"/>
    <property type="match status" value="1"/>
</dbReference>
<keyword evidence="3" id="KW-1185">Reference proteome</keyword>
<dbReference type="Proteomes" id="UP000192775">
    <property type="component" value="Chromosome"/>
</dbReference>